<comment type="caution">
    <text evidence="1">The sequence shown here is derived from an EMBL/GenBank/DDBJ whole genome shotgun (WGS) entry which is preliminary data.</text>
</comment>
<dbReference type="Gene3D" id="3.40.50.1820">
    <property type="entry name" value="alpha/beta hydrolase"/>
    <property type="match status" value="1"/>
</dbReference>
<gene>
    <name evidence="1" type="ORF">JR316_012579</name>
</gene>
<dbReference type="AlphaFoldDB" id="A0A8H8CF80"/>
<reference evidence="1" key="1">
    <citation type="submission" date="2021-02" db="EMBL/GenBank/DDBJ databases">
        <title>Psilocybe cubensis genome.</title>
        <authorList>
            <person name="Mckernan K.J."/>
            <person name="Crawford S."/>
            <person name="Trippe A."/>
            <person name="Kane L.T."/>
            <person name="Mclaughlin S."/>
        </authorList>
    </citation>
    <scope>NUCLEOTIDE SEQUENCE [LARGE SCALE GENOMIC DNA]</scope>
    <source>
        <strain evidence="1">MGC-MH-2018</strain>
    </source>
</reference>
<proteinExistence type="predicted"/>
<name>A0A8H8CF80_PSICU</name>
<dbReference type="EMBL" id="JAFIQS010000018">
    <property type="protein sequence ID" value="KAG5162694.1"/>
    <property type="molecule type" value="Genomic_DNA"/>
</dbReference>
<dbReference type="InterPro" id="IPR029058">
    <property type="entry name" value="AB_hydrolase_fold"/>
</dbReference>
<organism evidence="1">
    <name type="scientific">Psilocybe cubensis</name>
    <name type="common">Psychedelic mushroom</name>
    <name type="synonym">Stropharia cubensis</name>
    <dbReference type="NCBI Taxonomy" id="181762"/>
    <lineage>
        <taxon>Eukaryota</taxon>
        <taxon>Fungi</taxon>
        <taxon>Dikarya</taxon>
        <taxon>Basidiomycota</taxon>
        <taxon>Agaricomycotina</taxon>
        <taxon>Agaricomycetes</taxon>
        <taxon>Agaricomycetidae</taxon>
        <taxon>Agaricales</taxon>
        <taxon>Agaricineae</taxon>
        <taxon>Strophariaceae</taxon>
        <taxon>Psilocybe</taxon>
    </lineage>
</organism>
<sequence>MQDAAGSAIEALPHMNSLLNARPDGFDSMEEAIEWQSENPIQRLNEHNSQRIIGSGIHSVYHPVQRRSNTPISVAHYFTINGSLLAE</sequence>
<protein>
    <submittedName>
        <fullName evidence="1">Uncharacterized protein</fullName>
    </submittedName>
</protein>
<evidence type="ECO:0000313" key="1">
    <source>
        <dbReference type="EMBL" id="KAG5162694.1"/>
    </source>
</evidence>
<accession>A0A8H8CF80</accession>